<proteinExistence type="predicted"/>
<name>A0A314ULY7_PRUYE</name>
<dbReference type="EMBL" id="PJQY01003438">
    <property type="protein sequence ID" value="PQM37524.1"/>
    <property type="molecule type" value="Genomic_DNA"/>
</dbReference>
<dbReference type="AlphaFoldDB" id="A0A314ULY7"/>
<dbReference type="OrthoDB" id="2422440at2759"/>
<reference evidence="1 2" key="1">
    <citation type="submission" date="2018-02" db="EMBL/GenBank/DDBJ databases">
        <title>Draft genome of wild Prunus yedoensis var. nudiflora.</title>
        <authorList>
            <person name="Baek S."/>
            <person name="Kim J.-H."/>
            <person name="Choi K."/>
            <person name="Kim G.-B."/>
            <person name="Cho A."/>
            <person name="Jang H."/>
            <person name="Shin C.-H."/>
            <person name="Yu H.-J."/>
            <person name="Mun J.-H."/>
        </authorList>
    </citation>
    <scope>NUCLEOTIDE SEQUENCE [LARGE SCALE GENOMIC DNA]</scope>
    <source>
        <strain evidence="2">cv. Jeju island</strain>
        <tissue evidence="1">Leaf</tissue>
    </source>
</reference>
<accession>A0A314ULY7</accession>
<sequence>MDSNEDTRRHISLKLEEIMNMESMPLTKPKEQPSRIDTTTRCNLSAFELALSCRVSHSPVDTVATTSHSEKPKRRPPKMKVFLFPGHPMPPVLDCWHRVCLPDAEGWQIAYTERIQRFREIVGSDVATRETA</sequence>
<dbReference type="Proteomes" id="UP000250321">
    <property type="component" value="Unassembled WGS sequence"/>
</dbReference>
<gene>
    <name evidence="1" type="ORF">Pyn_32890</name>
</gene>
<evidence type="ECO:0000313" key="1">
    <source>
        <dbReference type="EMBL" id="PQM37524.1"/>
    </source>
</evidence>
<keyword evidence="2" id="KW-1185">Reference proteome</keyword>
<protein>
    <submittedName>
        <fullName evidence="1">Protein FAR1-RELATED SEQUENCE 5-like</fullName>
    </submittedName>
</protein>
<comment type="caution">
    <text evidence="1">The sequence shown here is derived from an EMBL/GenBank/DDBJ whole genome shotgun (WGS) entry which is preliminary data.</text>
</comment>
<organism evidence="1 2">
    <name type="scientific">Prunus yedoensis var. nudiflora</name>
    <dbReference type="NCBI Taxonomy" id="2094558"/>
    <lineage>
        <taxon>Eukaryota</taxon>
        <taxon>Viridiplantae</taxon>
        <taxon>Streptophyta</taxon>
        <taxon>Embryophyta</taxon>
        <taxon>Tracheophyta</taxon>
        <taxon>Spermatophyta</taxon>
        <taxon>Magnoliopsida</taxon>
        <taxon>eudicotyledons</taxon>
        <taxon>Gunneridae</taxon>
        <taxon>Pentapetalae</taxon>
        <taxon>rosids</taxon>
        <taxon>fabids</taxon>
        <taxon>Rosales</taxon>
        <taxon>Rosaceae</taxon>
        <taxon>Amygdaloideae</taxon>
        <taxon>Amygdaleae</taxon>
        <taxon>Prunus</taxon>
    </lineage>
</organism>
<evidence type="ECO:0000313" key="2">
    <source>
        <dbReference type="Proteomes" id="UP000250321"/>
    </source>
</evidence>